<feature type="binding site" evidence="7">
    <location>
        <position position="118"/>
    </location>
    <ligand>
        <name>phosphoenolpyruvate</name>
        <dbReference type="ChEBI" id="CHEBI:58702"/>
    </ligand>
</feature>
<proteinExistence type="inferred from homology"/>
<evidence type="ECO:0000259" key="9">
    <source>
        <dbReference type="Pfam" id="PF00275"/>
    </source>
</evidence>
<feature type="binding site" evidence="7">
    <location>
        <position position="194"/>
    </location>
    <ligand>
        <name>phosphoenolpyruvate</name>
        <dbReference type="ChEBI" id="CHEBI:58702"/>
    </ligand>
</feature>
<feature type="region of interest" description="Disordered" evidence="8">
    <location>
        <begin position="1"/>
        <end position="44"/>
    </location>
</feature>
<keyword evidence="4 7" id="KW-0808">Transferase</keyword>
<protein>
    <recommendedName>
        <fullName evidence="7">3-phosphoshikimate 1-carboxyvinyltransferase</fullName>
        <ecNumber evidence="7">2.5.1.19</ecNumber>
    </recommendedName>
    <alternativeName>
        <fullName evidence="7">5-enolpyruvylshikimate-3-phosphate synthase</fullName>
        <shortName evidence="7">EPSP synthase</shortName>
        <shortName evidence="7">EPSPS</shortName>
    </alternativeName>
</protein>
<comment type="catalytic activity">
    <reaction evidence="6">
        <text>3-phosphoshikimate + phosphoenolpyruvate = 5-O-(1-carboxyvinyl)-3-phosphoshikimate + phosphate</text>
        <dbReference type="Rhea" id="RHEA:21256"/>
        <dbReference type="ChEBI" id="CHEBI:43474"/>
        <dbReference type="ChEBI" id="CHEBI:57701"/>
        <dbReference type="ChEBI" id="CHEBI:58702"/>
        <dbReference type="ChEBI" id="CHEBI:145989"/>
        <dbReference type="EC" id="2.5.1.19"/>
    </reaction>
    <physiologicalReaction direction="left-to-right" evidence="6">
        <dbReference type="Rhea" id="RHEA:21257"/>
    </physiologicalReaction>
</comment>
<dbReference type="PANTHER" id="PTHR21090">
    <property type="entry name" value="AROM/DEHYDROQUINATE SYNTHASE"/>
    <property type="match status" value="1"/>
</dbReference>
<feature type="domain" description="Enolpyruvate transferase" evidence="9">
    <location>
        <begin position="31"/>
        <end position="456"/>
    </location>
</feature>
<dbReference type="CDD" id="cd01556">
    <property type="entry name" value="EPSP_synthase"/>
    <property type="match status" value="1"/>
</dbReference>
<evidence type="ECO:0000256" key="2">
    <source>
        <dbReference type="ARBA" id="ARBA00009948"/>
    </source>
</evidence>
<dbReference type="EC" id="2.5.1.19" evidence="7"/>
<feature type="binding site" evidence="7">
    <location>
        <position position="146"/>
    </location>
    <ligand>
        <name>phosphoenolpyruvate</name>
        <dbReference type="ChEBI" id="CHEBI:58702"/>
    </ligand>
</feature>
<dbReference type="HAMAP" id="MF_00210">
    <property type="entry name" value="EPSP_synth"/>
    <property type="match status" value="1"/>
</dbReference>
<comment type="caution">
    <text evidence="7">Lacks conserved residue(s) required for the propagation of feature annotation.</text>
</comment>
<evidence type="ECO:0000256" key="7">
    <source>
        <dbReference type="HAMAP-Rule" id="MF_00210"/>
    </source>
</evidence>
<evidence type="ECO:0000256" key="6">
    <source>
        <dbReference type="ARBA" id="ARBA00044633"/>
    </source>
</evidence>
<keyword evidence="5 7" id="KW-0057">Aromatic amino acid biosynthesis</keyword>
<comment type="caution">
    <text evidence="10">The sequence shown here is derived from an EMBL/GenBank/DDBJ whole genome shotgun (WGS) entry which is preliminary data.</text>
</comment>
<reference evidence="10" key="2">
    <citation type="submission" date="2021-08" db="EMBL/GenBank/DDBJ databases">
        <authorList>
            <person name="Tani A."/>
            <person name="Ola A."/>
            <person name="Ogura Y."/>
            <person name="Katsura K."/>
            <person name="Hayashi T."/>
        </authorList>
    </citation>
    <scope>NUCLEOTIDE SEQUENCE</scope>
    <source>
        <strain evidence="10">DSM 17168</strain>
    </source>
</reference>
<dbReference type="NCBIfam" id="TIGR01356">
    <property type="entry name" value="aroA"/>
    <property type="match status" value="1"/>
</dbReference>
<comment type="subunit">
    <text evidence="7">Monomer.</text>
</comment>
<dbReference type="PANTHER" id="PTHR21090:SF5">
    <property type="entry name" value="PENTAFUNCTIONAL AROM POLYPEPTIDE"/>
    <property type="match status" value="1"/>
</dbReference>
<dbReference type="InterPro" id="IPR006264">
    <property type="entry name" value="EPSP_synthase"/>
</dbReference>
<feature type="binding site" evidence="7">
    <location>
        <position position="192"/>
    </location>
    <ligand>
        <name>3-phosphoshikimate</name>
        <dbReference type="ChEBI" id="CHEBI:145989"/>
    </ligand>
</feature>
<evidence type="ECO:0000313" key="11">
    <source>
        <dbReference type="Proteomes" id="UP001055153"/>
    </source>
</evidence>
<reference evidence="10" key="1">
    <citation type="journal article" date="2021" name="Front. Microbiol.">
        <title>Comprehensive Comparative Genomics and Phenotyping of Methylobacterium Species.</title>
        <authorList>
            <person name="Alessa O."/>
            <person name="Ogura Y."/>
            <person name="Fujitani Y."/>
            <person name="Takami H."/>
            <person name="Hayashi T."/>
            <person name="Sahin N."/>
            <person name="Tani A."/>
        </authorList>
    </citation>
    <scope>NUCLEOTIDE SEQUENCE</scope>
    <source>
        <strain evidence="10">DSM 17168</strain>
    </source>
</reference>
<comment type="subcellular location">
    <subcellularLocation>
        <location evidence="7">Cytoplasm</location>
    </subcellularLocation>
</comment>
<evidence type="ECO:0000256" key="1">
    <source>
        <dbReference type="ARBA" id="ARBA00004811"/>
    </source>
</evidence>
<gene>
    <name evidence="7 10" type="primary">aroA</name>
    <name evidence="10" type="ORF">GMJLKIPL_6358</name>
</gene>
<dbReference type="InterPro" id="IPR023193">
    <property type="entry name" value="EPSP_synthase_CS"/>
</dbReference>
<feature type="binding site" evidence="7">
    <location>
        <position position="378"/>
    </location>
    <ligand>
        <name>phosphoenolpyruvate</name>
        <dbReference type="ChEBI" id="CHEBI:58702"/>
    </ligand>
</feature>
<feature type="binding site" evidence="7">
    <location>
        <position position="50"/>
    </location>
    <ligand>
        <name>3-phosphoshikimate</name>
        <dbReference type="ChEBI" id="CHEBI:145989"/>
    </ligand>
</feature>
<dbReference type="InterPro" id="IPR013792">
    <property type="entry name" value="RNA3'P_cycl/enolpyr_Trfase_a/b"/>
</dbReference>
<feature type="binding site" evidence="7">
    <location>
        <position position="45"/>
    </location>
    <ligand>
        <name>3-phosphoshikimate</name>
        <dbReference type="ChEBI" id="CHEBI:145989"/>
    </ligand>
</feature>
<name>A0ABQ4SQ21_9HYPH</name>
<accession>A0ABQ4SQ21</accession>
<evidence type="ECO:0000256" key="4">
    <source>
        <dbReference type="ARBA" id="ARBA00022679"/>
    </source>
</evidence>
<dbReference type="PROSITE" id="PS00885">
    <property type="entry name" value="EPSP_SYNTHASE_2"/>
    <property type="match status" value="1"/>
</dbReference>
<evidence type="ECO:0000256" key="5">
    <source>
        <dbReference type="ARBA" id="ARBA00023141"/>
    </source>
</evidence>
<feature type="binding site" evidence="7">
    <location>
        <position position="374"/>
    </location>
    <ligand>
        <name>3-phosphoshikimate</name>
        <dbReference type="ChEBI" id="CHEBI:145989"/>
    </ligand>
</feature>
<feature type="binding site" evidence="7">
    <location>
        <position position="347"/>
    </location>
    <ligand>
        <name>3-phosphoshikimate</name>
        <dbReference type="ChEBI" id="CHEBI:145989"/>
    </ligand>
</feature>
<dbReference type="EMBL" id="BPQQ01000117">
    <property type="protein sequence ID" value="GJE04396.1"/>
    <property type="molecule type" value="Genomic_DNA"/>
</dbReference>
<dbReference type="PIRSF" id="PIRSF000505">
    <property type="entry name" value="EPSPS"/>
    <property type="match status" value="1"/>
</dbReference>
<comment type="function">
    <text evidence="7">Catalyzes the transfer of the enolpyruvyl moiety of phosphoenolpyruvate (PEP) to the 5-hydroxyl of shikimate-3-phosphate (S3P) to produce enolpyruvyl shikimate-3-phosphate and inorganic phosphate.</text>
</comment>
<dbReference type="PROSITE" id="PS00104">
    <property type="entry name" value="EPSP_SYNTHASE_1"/>
    <property type="match status" value="1"/>
</dbReference>
<sequence length="466" mass="48148">MVTTRRPLHPLCRSSLPVSHDSPPSPIAARAGTPLRGSLRPPGDKSISHRAMILGLLSIGETRVEGLLEGDDVLRTAAAAKALGAGIDHDGPGRWRIRGVGIGALSDPEGVLDFGNAGTGSRLMMGVVGGQPVTATFDGDASLRKRPMRRILDPLERMGTTVVAQQEGGRVPLTLRGPAEAIPITYESPVASAQVKSAVLLAGLNAPGTTTVIEAAATRDHTERMLRLFGAEVAVTAHGPGGHGRVVALTGQPTLRAADVVVPADPSSAAFPLVAALIVPGSDVVIEGVMMNPLRTGLVTTLLEMGADIVRLNEREEGGETVADLRVRASRLTGVDVPPERAPAMIDEYPVLAVAAAFAQGTTRMRGLHELRVKESDRLAAVADGLRQNGVAHGVEGDDLLVHGDGGAAPGGGTVATHLDHRIAMAFLVMGLAARNPVTVDDGAMIATSYPGFLPDLRSLGAAFSA</sequence>
<dbReference type="SUPFAM" id="SSF55205">
    <property type="entry name" value="EPT/RTPC-like"/>
    <property type="match status" value="1"/>
</dbReference>
<comment type="pathway">
    <text evidence="1 7">Metabolic intermediate biosynthesis; chorismate biosynthesis; chorismate from D-erythrose 4-phosphate and phosphoenolpyruvate: step 6/7.</text>
</comment>
<dbReference type="Gene3D" id="3.65.10.10">
    <property type="entry name" value="Enolpyruvate transferase domain"/>
    <property type="match status" value="2"/>
</dbReference>
<keyword evidence="7" id="KW-0963">Cytoplasm</keyword>
<dbReference type="InterPro" id="IPR036968">
    <property type="entry name" value="Enolpyruvate_Tfrase_sf"/>
</dbReference>
<dbReference type="Proteomes" id="UP001055153">
    <property type="component" value="Unassembled WGS sequence"/>
</dbReference>
<evidence type="ECO:0000256" key="3">
    <source>
        <dbReference type="ARBA" id="ARBA00022605"/>
    </source>
</evidence>
<feature type="binding site" evidence="7">
    <location>
        <position position="46"/>
    </location>
    <ligand>
        <name>3-phosphoshikimate</name>
        <dbReference type="ChEBI" id="CHEBI:145989"/>
    </ligand>
</feature>
<organism evidence="10 11">
    <name type="scientific">Methylobacterium isbiliense</name>
    <dbReference type="NCBI Taxonomy" id="315478"/>
    <lineage>
        <taxon>Bacteria</taxon>
        <taxon>Pseudomonadati</taxon>
        <taxon>Pseudomonadota</taxon>
        <taxon>Alphaproteobacteria</taxon>
        <taxon>Hyphomicrobiales</taxon>
        <taxon>Methylobacteriaceae</taxon>
        <taxon>Methylobacterium</taxon>
    </lineage>
</organism>
<keyword evidence="3 7" id="KW-0028">Amino-acid biosynthesis</keyword>
<feature type="binding site" evidence="7">
    <location>
        <position position="194"/>
    </location>
    <ligand>
        <name>3-phosphoshikimate</name>
        <dbReference type="ChEBI" id="CHEBI:145989"/>
    </ligand>
</feature>
<evidence type="ECO:0000256" key="8">
    <source>
        <dbReference type="SAM" id="MobiDB-lite"/>
    </source>
</evidence>
<feature type="active site" description="Proton acceptor" evidence="7">
    <location>
        <position position="347"/>
    </location>
</feature>
<comment type="similarity">
    <text evidence="2 7">Belongs to the EPSP synthase family.</text>
</comment>
<evidence type="ECO:0000313" key="10">
    <source>
        <dbReference type="EMBL" id="GJE04396.1"/>
    </source>
</evidence>
<keyword evidence="11" id="KW-1185">Reference proteome</keyword>
<dbReference type="InterPro" id="IPR001986">
    <property type="entry name" value="Enolpyruvate_Tfrase_dom"/>
</dbReference>
<dbReference type="Pfam" id="PF00275">
    <property type="entry name" value="EPSP_synthase"/>
    <property type="match status" value="1"/>
</dbReference>
<feature type="binding site" evidence="7">
    <location>
        <position position="45"/>
    </location>
    <ligand>
        <name>phosphoenolpyruvate</name>
        <dbReference type="ChEBI" id="CHEBI:58702"/>
    </ligand>
</feature>
<feature type="binding site" evidence="7">
    <location>
        <position position="422"/>
    </location>
    <ligand>
        <name>phosphoenolpyruvate</name>
        <dbReference type="ChEBI" id="CHEBI:58702"/>
    </ligand>
</feature>